<organism evidence="1 2">
    <name type="scientific">Portunus trituberculatus</name>
    <name type="common">Swimming crab</name>
    <name type="synonym">Neptunus trituberculatus</name>
    <dbReference type="NCBI Taxonomy" id="210409"/>
    <lineage>
        <taxon>Eukaryota</taxon>
        <taxon>Metazoa</taxon>
        <taxon>Ecdysozoa</taxon>
        <taxon>Arthropoda</taxon>
        <taxon>Crustacea</taxon>
        <taxon>Multicrustacea</taxon>
        <taxon>Malacostraca</taxon>
        <taxon>Eumalacostraca</taxon>
        <taxon>Eucarida</taxon>
        <taxon>Decapoda</taxon>
        <taxon>Pleocyemata</taxon>
        <taxon>Brachyura</taxon>
        <taxon>Eubrachyura</taxon>
        <taxon>Portunoidea</taxon>
        <taxon>Portunidae</taxon>
        <taxon>Portuninae</taxon>
        <taxon>Portunus</taxon>
    </lineage>
</organism>
<comment type="caution">
    <text evidence="1">The sequence shown here is derived from an EMBL/GenBank/DDBJ whole genome shotgun (WGS) entry which is preliminary data.</text>
</comment>
<gene>
    <name evidence="1" type="ORF">E2C01_011046</name>
</gene>
<accession>A0A5B7DA20</accession>
<reference evidence="1 2" key="1">
    <citation type="submission" date="2019-05" db="EMBL/GenBank/DDBJ databases">
        <title>Another draft genome of Portunus trituberculatus and its Hox gene families provides insights of decapod evolution.</title>
        <authorList>
            <person name="Jeong J.-H."/>
            <person name="Song I."/>
            <person name="Kim S."/>
            <person name="Choi T."/>
            <person name="Kim D."/>
            <person name="Ryu S."/>
            <person name="Kim W."/>
        </authorList>
    </citation>
    <scope>NUCLEOTIDE SEQUENCE [LARGE SCALE GENOMIC DNA]</scope>
    <source>
        <tissue evidence="1">Muscle</tissue>
    </source>
</reference>
<dbReference type="Proteomes" id="UP000324222">
    <property type="component" value="Unassembled WGS sequence"/>
</dbReference>
<dbReference type="AlphaFoldDB" id="A0A5B7DA20"/>
<dbReference type="EMBL" id="VSRR010000654">
    <property type="protein sequence ID" value="MPC18170.1"/>
    <property type="molecule type" value="Genomic_DNA"/>
</dbReference>
<name>A0A5B7DA20_PORTR</name>
<evidence type="ECO:0000313" key="2">
    <source>
        <dbReference type="Proteomes" id="UP000324222"/>
    </source>
</evidence>
<evidence type="ECO:0000313" key="1">
    <source>
        <dbReference type="EMBL" id="MPC18170.1"/>
    </source>
</evidence>
<protein>
    <submittedName>
        <fullName evidence="1">Uncharacterized protein</fullName>
    </submittedName>
</protein>
<keyword evidence="2" id="KW-1185">Reference proteome</keyword>
<sequence length="151" mass="16792">MPPSTPLPLRGLADPPLSYLSTVYLVSLAYPSIISLSLNLPMLCATEGYNLMEFKTHLSATHHHYCRHRRRHNVSSKAKTCSPSSLSIIKAFFMQECERFPGLELSPRCEDKFSRTAAPLTPALSLYCGKFYAKSLVGVLICVLAPPKCKF</sequence>
<proteinExistence type="predicted"/>